<name>A0A0A9DZD0_ARUDO</name>
<dbReference type="EMBL" id="GBRH01203956">
    <property type="protein sequence ID" value="JAD93939.1"/>
    <property type="molecule type" value="Transcribed_RNA"/>
</dbReference>
<sequence>MQVPVSKVAIAQYLCIITNTAAHFFNNIIELLYRYGQVVFVHSPNFDRCF</sequence>
<dbReference type="AlphaFoldDB" id="A0A0A9DZD0"/>
<reference evidence="1" key="1">
    <citation type="submission" date="2014-09" db="EMBL/GenBank/DDBJ databases">
        <authorList>
            <person name="Magalhaes I.L.F."/>
            <person name="Oliveira U."/>
            <person name="Santos F.R."/>
            <person name="Vidigal T.H.D.A."/>
            <person name="Brescovit A.D."/>
            <person name="Santos A.J."/>
        </authorList>
    </citation>
    <scope>NUCLEOTIDE SEQUENCE</scope>
    <source>
        <tissue evidence="1">Shoot tissue taken approximately 20 cm above the soil surface</tissue>
    </source>
</reference>
<protein>
    <submittedName>
        <fullName evidence="1">Uncharacterized protein</fullName>
    </submittedName>
</protein>
<reference evidence="1" key="2">
    <citation type="journal article" date="2015" name="Data Brief">
        <title>Shoot transcriptome of the giant reed, Arundo donax.</title>
        <authorList>
            <person name="Barrero R.A."/>
            <person name="Guerrero F.D."/>
            <person name="Moolhuijzen P."/>
            <person name="Goolsby J.A."/>
            <person name="Tidwell J."/>
            <person name="Bellgard S.E."/>
            <person name="Bellgard M.I."/>
        </authorList>
    </citation>
    <scope>NUCLEOTIDE SEQUENCE</scope>
    <source>
        <tissue evidence="1">Shoot tissue taken approximately 20 cm above the soil surface</tissue>
    </source>
</reference>
<proteinExistence type="predicted"/>
<organism evidence="1">
    <name type="scientific">Arundo donax</name>
    <name type="common">Giant reed</name>
    <name type="synonym">Donax arundinaceus</name>
    <dbReference type="NCBI Taxonomy" id="35708"/>
    <lineage>
        <taxon>Eukaryota</taxon>
        <taxon>Viridiplantae</taxon>
        <taxon>Streptophyta</taxon>
        <taxon>Embryophyta</taxon>
        <taxon>Tracheophyta</taxon>
        <taxon>Spermatophyta</taxon>
        <taxon>Magnoliopsida</taxon>
        <taxon>Liliopsida</taxon>
        <taxon>Poales</taxon>
        <taxon>Poaceae</taxon>
        <taxon>PACMAD clade</taxon>
        <taxon>Arundinoideae</taxon>
        <taxon>Arundineae</taxon>
        <taxon>Arundo</taxon>
    </lineage>
</organism>
<evidence type="ECO:0000313" key="1">
    <source>
        <dbReference type="EMBL" id="JAD93939.1"/>
    </source>
</evidence>
<accession>A0A0A9DZD0</accession>